<dbReference type="Proteomes" id="UP000828941">
    <property type="component" value="Chromosome 9"/>
</dbReference>
<keyword evidence="2" id="KW-1185">Reference proteome</keyword>
<sequence length="429" mass="46428">MDVKALAKSKRAHSQHHSKRPHGSHPNQKHKAPSPSDAAKDAGTAKKPLGKQVKSKTRGSQGSPGLPSNLDRYEEEFDSESEGVAPDSVSKPSDVILPKSKGADFRYLVAEAQSKSNTRLDGFPSLDDVLSGEFNEGLSSMLAVRGEGILSWIGEDNFIVEDKTSGTREAPFLSLNLYALAESLEKVDLSKRLFIEPDLLPPELRAEDSAAGSNEEPDETQTREDSELAKRMSEELSLDDFAVDVKIANQFTSSSSSGSNHAAAAFTLSSDASNPLNYVDNEYDQLGPIAEVNIRSTEGQSRRSSTFKPAAAAAAEEELDMLPDSFIESKILDCSGFRSNVSFPVSQGITSVDLPQITSKEPYSSKSTLVTASLDDALDDLLEETSTMTNSNGLLRPKEENVVLQSTQSSDSRTKSKVLDDFDSWLDTV</sequence>
<comment type="caution">
    <text evidence="1">The sequence shown here is derived from an EMBL/GenBank/DDBJ whole genome shotgun (WGS) entry which is preliminary data.</text>
</comment>
<protein>
    <submittedName>
        <fullName evidence="1">Uncharacterized protein</fullName>
    </submittedName>
</protein>
<reference evidence="1 2" key="1">
    <citation type="journal article" date="2022" name="DNA Res.">
        <title>Chromosomal-level genome assembly of the orchid tree Bauhinia variegata (Leguminosae; Cercidoideae) supports the allotetraploid origin hypothesis of Bauhinia.</title>
        <authorList>
            <person name="Zhong Y."/>
            <person name="Chen Y."/>
            <person name="Zheng D."/>
            <person name="Pang J."/>
            <person name="Liu Y."/>
            <person name="Luo S."/>
            <person name="Meng S."/>
            <person name="Qian L."/>
            <person name="Wei D."/>
            <person name="Dai S."/>
            <person name="Zhou R."/>
        </authorList>
    </citation>
    <scope>NUCLEOTIDE SEQUENCE [LARGE SCALE GENOMIC DNA]</scope>
    <source>
        <strain evidence="1">BV-YZ2020</strain>
    </source>
</reference>
<organism evidence="1 2">
    <name type="scientific">Bauhinia variegata</name>
    <name type="common">Purple orchid tree</name>
    <name type="synonym">Phanera variegata</name>
    <dbReference type="NCBI Taxonomy" id="167791"/>
    <lineage>
        <taxon>Eukaryota</taxon>
        <taxon>Viridiplantae</taxon>
        <taxon>Streptophyta</taxon>
        <taxon>Embryophyta</taxon>
        <taxon>Tracheophyta</taxon>
        <taxon>Spermatophyta</taxon>
        <taxon>Magnoliopsida</taxon>
        <taxon>eudicotyledons</taxon>
        <taxon>Gunneridae</taxon>
        <taxon>Pentapetalae</taxon>
        <taxon>rosids</taxon>
        <taxon>fabids</taxon>
        <taxon>Fabales</taxon>
        <taxon>Fabaceae</taxon>
        <taxon>Cercidoideae</taxon>
        <taxon>Cercideae</taxon>
        <taxon>Bauhiniinae</taxon>
        <taxon>Bauhinia</taxon>
    </lineage>
</organism>
<accession>A0ACB9MHY5</accession>
<evidence type="ECO:0000313" key="2">
    <source>
        <dbReference type="Proteomes" id="UP000828941"/>
    </source>
</evidence>
<gene>
    <name evidence="1" type="ORF">L6164_022393</name>
</gene>
<dbReference type="EMBL" id="CM039434">
    <property type="protein sequence ID" value="KAI4322726.1"/>
    <property type="molecule type" value="Genomic_DNA"/>
</dbReference>
<evidence type="ECO:0000313" key="1">
    <source>
        <dbReference type="EMBL" id="KAI4322726.1"/>
    </source>
</evidence>
<proteinExistence type="predicted"/>
<name>A0ACB9MHY5_BAUVA</name>